<organism evidence="2 3">
    <name type="scientific">Bacillus safensis</name>
    <dbReference type="NCBI Taxonomy" id="561879"/>
    <lineage>
        <taxon>Bacteria</taxon>
        <taxon>Bacillati</taxon>
        <taxon>Bacillota</taxon>
        <taxon>Bacilli</taxon>
        <taxon>Bacillales</taxon>
        <taxon>Bacillaceae</taxon>
        <taxon>Bacillus</taxon>
    </lineage>
</organism>
<dbReference type="Proteomes" id="UP000464658">
    <property type="component" value="Chromosome"/>
</dbReference>
<dbReference type="SUPFAM" id="SSF56235">
    <property type="entry name" value="N-terminal nucleophile aminohydrolases (Ntn hydrolases)"/>
    <property type="match status" value="1"/>
</dbReference>
<evidence type="ECO:0008006" key="4">
    <source>
        <dbReference type="Google" id="ProtNLM"/>
    </source>
</evidence>
<name>A0A5S9M377_BACIA</name>
<sequence length="82" mass="9054">MASLGFGDTKKPRKSHITGLHSLQHRGQEGAGIIATDGENLTAHKGLGLITEVFQNGELKKGSERQRSDRTRSVCDSRRRRL</sequence>
<reference evidence="2 3" key="1">
    <citation type="submission" date="2019-12" db="EMBL/GenBank/DDBJ databases">
        <title>Full genome sequence of a Bacillus safensis strain isolated from commercially available natto in Indonesia.</title>
        <authorList>
            <person name="Yoshida M."/>
            <person name="Uomi M."/>
            <person name="Waturangi D."/>
            <person name="Ekaputri J.J."/>
            <person name="Setiamarga D.H.E."/>
        </authorList>
    </citation>
    <scope>NUCLEOTIDE SEQUENCE [LARGE SCALE GENOMIC DNA]</scope>
    <source>
        <strain evidence="2 3">IDN1</strain>
    </source>
</reference>
<dbReference type="EMBL" id="AP021906">
    <property type="protein sequence ID" value="BBP87593.1"/>
    <property type="molecule type" value="Genomic_DNA"/>
</dbReference>
<feature type="region of interest" description="Disordered" evidence="1">
    <location>
        <begin position="1"/>
        <end position="24"/>
    </location>
</feature>
<dbReference type="InterPro" id="IPR029055">
    <property type="entry name" value="Ntn_hydrolases_N"/>
</dbReference>
<evidence type="ECO:0000313" key="2">
    <source>
        <dbReference type="EMBL" id="BBP87593.1"/>
    </source>
</evidence>
<gene>
    <name evidence="2" type="ORF">BsIDN1_12110</name>
</gene>
<protein>
    <recommendedName>
        <fullName evidence="4">Amidophosphoribosyltransferase</fullName>
    </recommendedName>
</protein>
<dbReference type="Gene3D" id="3.60.20.10">
    <property type="entry name" value="Glutamine Phosphoribosylpyrophosphate, subunit 1, domain 1"/>
    <property type="match status" value="1"/>
</dbReference>
<evidence type="ECO:0000313" key="3">
    <source>
        <dbReference type="Proteomes" id="UP000464658"/>
    </source>
</evidence>
<feature type="region of interest" description="Disordered" evidence="1">
    <location>
        <begin position="58"/>
        <end position="82"/>
    </location>
</feature>
<proteinExistence type="predicted"/>
<accession>A0A5S9M377</accession>
<evidence type="ECO:0000256" key="1">
    <source>
        <dbReference type="SAM" id="MobiDB-lite"/>
    </source>
</evidence>
<dbReference type="AlphaFoldDB" id="A0A5S9M377"/>